<dbReference type="HAMAP" id="MF_00836">
    <property type="entry name" value="PhnN"/>
    <property type="match status" value="1"/>
</dbReference>
<proteinExistence type="inferred from homology"/>
<dbReference type="GO" id="GO:0019634">
    <property type="term" value="P:organic phosphonate metabolic process"/>
    <property type="evidence" value="ECO:0007669"/>
    <property type="project" value="UniProtKB-UniRule"/>
</dbReference>
<accession>A0A2N5XQV5</accession>
<comment type="caution">
    <text evidence="8">The sequence shown here is derived from an EMBL/GenBank/DDBJ whole genome shotgun (WGS) entry which is preliminary data.</text>
</comment>
<evidence type="ECO:0000256" key="3">
    <source>
        <dbReference type="ARBA" id="ARBA00022679"/>
    </source>
</evidence>
<comment type="pathway">
    <text evidence="2 6">Metabolic intermediate biosynthesis; 5-phospho-alpha-D-ribose 1-diphosphate biosynthesis; 5-phospho-alpha-D-ribose 1-diphosphate from D-ribose 5-phosphate (route II): step 3/3.</text>
</comment>
<evidence type="ECO:0000256" key="1">
    <source>
        <dbReference type="ARBA" id="ARBA00000373"/>
    </source>
</evidence>
<evidence type="ECO:0000259" key="7">
    <source>
        <dbReference type="SMART" id="SM00072"/>
    </source>
</evidence>
<dbReference type="EC" id="2.7.4.23" evidence="6"/>
<dbReference type="UniPathway" id="UPA00087">
    <property type="reaction ID" value="UER00175"/>
</dbReference>
<dbReference type="SUPFAM" id="SSF52540">
    <property type="entry name" value="P-loop containing nucleoside triphosphate hydrolases"/>
    <property type="match status" value="1"/>
</dbReference>
<comment type="function">
    <text evidence="6">Catalyzes the phosphorylation of ribose 1,5-bisphosphate to 5-phospho-D-ribosyl alpha-1-diphosphate (PRPP).</text>
</comment>
<feature type="domain" description="Guanylate kinase/L-type calcium channel beta subunit" evidence="7">
    <location>
        <begin position="14"/>
        <end position="197"/>
    </location>
</feature>
<protein>
    <recommendedName>
        <fullName evidence="6">Ribose 1,5-bisphosphate phosphokinase PhnN</fullName>
        <ecNumber evidence="6">2.7.4.23</ecNumber>
    </recommendedName>
    <alternativeName>
        <fullName evidence="6">Ribose 1,5-bisphosphokinase</fullName>
    </alternativeName>
</protein>
<dbReference type="EMBL" id="PKUQ01000022">
    <property type="protein sequence ID" value="PLW76902.1"/>
    <property type="molecule type" value="Genomic_DNA"/>
</dbReference>
<dbReference type="InterPro" id="IPR008145">
    <property type="entry name" value="GK/Ca_channel_bsu"/>
</dbReference>
<gene>
    <name evidence="6 8" type="primary">phnN</name>
    <name evidence="8" type="ORF">C0081_12670</name>
</gene>
<dbReference type="GO" id="GO:0006015">
    <property type="term" value="P:5-phosphoribose 1-diphosphate biosynthetic process"/>
    <property type="evidence" value="ECO:0007669"/>
    <property type="project" value="UniProtKB-UniRule"/>
</dbReference>
<comment type="catalytic activity">
    <reaction evidence="1 6">
        <text>alpha-D-ribose 1,5-bisphosphate + ATP = 5-phospho-alpha-D-ribose 1-diphosphate + ADP</text>
        <dbReference type="Rhea" id="RHEA:20109"/>
        <dbReference type="ChEBI" id="CHEBI:30616"/>
        <dbReference type="ChEBI" id="CHEBI:58017"/>
        <dbReference type="ChEBI" id="CHEBI:68688"/>
        <dbReference type="ChEBI" id="CHEBI:456216"/>
        <dbReference type="EC" id="2.7.4.23"/>
    </reaction>
</comment>
<name>A0A2N5XQV5_9HYPH</name>
<evidence type="ECO:0000256" key="4">
    <source>
        <dbReference type="ARBA" id="ARBA00022741"/>
    </source>
</evidence>
<dbReference type="GO" id="GO:0033863">
    <property type="term" value="F:ribose 1,5-bisphosphate phosphokinase activity"/>
    <property type="evidence" value="ECO:0007669"/>
    <property type="project" value="UniProtKB-UniRule"/>
</dbReference>
<dbReference type="Proteomes" id="UP000234881">
    <property type="component" value="Unassembled WGS sequence"/>
</dbReference>
<evidence type="ECO:0000256" key="2">
    <source>
        <dbReference type="ARBA" id="ARBA00005069"/>
    </source>
</evidence>
<reference evidence="8 9" key="1">
    <citation type="submission" date="2018-01" db="EMBL/GenBank/DDBJ databases">
        <title>The draft genome sequence of Cohaesibacter sp. H1304.</title>
        <authorList>
            <person name="Wang N.-N."/>
            <person name="Du Z.-J."/>
        </authorList>
    </citation>
    <scope>NUCLEOTIDE SEQUENCE [LARGE SCALE GENOMIC DNA]</scope>
    <source>
        <strain evidence="8 9">H1304</strain>
    </source>
</reference>
<keyword evidence="5 6" id="KW-0067">ATP-binding</keyword>
<dbReference type="OrthoDB" id="341217at2"/>
<dbReference type="SMART" id="SM00072">
    <property type="entry name" value="GuKc"/>
    <property type="match status" value="1"/>
</dbReference>
<keyword evidence="9" id="KW-1185">Reference proteome</keyword>
<dbReference type="AlphaFoldDB" id="A0A2N5XQV5"/>
<evidence type="ECO:0000256" key="5">
    <source>
        <dbReference type="ARBA" id="ARBA00022840"/>
    </source>
</evidence>
<dbReference type="NCBIfam" id="TIGR02322">
    <property type="entry name" value="phosphon_PhnN"/>
    <property type="match status" value="1"/>
</dbReference>
<dbReference type="InterPro" id="IPR027417">
    <property type="entry name" value="P-loop_NTPase"/>
</dbReference>
<dbReference type="RefSeq" id="WP_101534191.1">
    <property type="nucleotide sequence ID" value="NZ_PKUQ01000022.1"/>
</dbReference>
<dbReference type="GO" id="GO:0005524">
    <property type="term" value="F:ATP binding"/>
    <property type="evidence" value="ECO:0007669"/>
    <property type="project" value="UniProtKB-KW"/>
</dbReference>
<dbReference type="Gene3D" id="3.40.50.300">
    <property type="entry name" value="P-loop containing nucleotide triphosphate hydrolases"/>
    <property type="match status" value="1"/>
</dbReference>
<keyword evidence="3 6" id="KW-0808">Transferase</keyword>
<evidence type="ECO:0000313" key="8">
    <source>
        <dbReference type="EMBL" id="PLW76902.1"/>
    </source>
</evidence>
<comment type="similarity">
    <text evidence="6">Belongs to the ribose 1,5-bisphosphokinase family.</text>
</comment>
<evidence type="ECO:0000313" key="9">
    <source>
        <dbReference type="Proteomes" id="UP000234881"/>
    </source>
</evidence>
<dbReference type="InterPro" id="IPR012699">
    <property type="entry name" value="PhnN"/>
</dbReference>
<keyword evidence="8" id="KW-0418">Kinase</keyword>
<sequence>MNDNNSNDPASDGYGTLVLLVGPSGSGKDSVLDWARLRLADDKRILFVRRCITRDNADSSEDHDSMTIPEFQKAEMQGDFILSWNAHGLYYGLPVTLLEHLKTGGVAIANGSRKTLPLLREQFPHFEVINLTVEPEILAARLAKRGRESAEEIKQRLARTQTLQGEDLFDVKTHHIDNSSDLALAGQAFVDLVLSWADKATR</sequence>
<keyword evidence="4 6" id="KW-0547">Nucleotide-binding</keyword>
<evidence type="ECO:0000256" key="6">
    <source>
        <dbReference type="HAMAP-Rule" id="MF_00836"/>
    </source>
</evidence>
<feature type="binding site" evidence="6">
    <location>
        <begin position="22"/>
        <end position="29"/>
    </location>
    <ligand>
        <name>ATP</name>
        <dbReference type="ChEBI" id="CHEBI:30616"/>
    </ligand>
</feature>
<organism evidence="8 9">
    <name type="scientific">Cohaesibacter celericrescens</name>
    <dbReference type="NCBI Taxonomy" id="2067669"/>
    <lineage>
        <taxon>Bacteria</taxon>
        <taxon>Pseudomonadati</taxon>
        <taxon>Pseudomonadota</taxon>
        <taxon>Alphaproteobacteria</taxon>
        <taxon>Hyphomicrobiales</taxon>
        <taxon>Cohaesibacteraceae</taxon>
    </lineage>
</organism>